<organism evidence="3 4">
    <name type="scientific">Caballeronia telluris</name>
    <dbReference type="NCBI Taxonomy" id="326475"/>
    <lineage>
        <taxon>Bacteria</taxon>
        <taxon>Pseudomonadati</taxon>
        <taxon>Pseudomonadota</taxon>
        <taxon>Betaproteobacteria</taxon>
        <taxon>Burkholderiales</taxon>
        <taxon>Burkholderiaceae</taxon>
        <taxon>Caballeronia</taxon>
    </lineage>
</organism>
<dbReference type="Pfam" id="PF07811">
    <property type="entry name" value="TadE"/>
    <property type="match status" value="1"/>
</dbReference>
<name>A0A158JE51_9BURK</name>
<reference evidence="3" key="1">
    <citation type="submission" date="2016-01" db="EMBL/GenBank/DDBJ databases">
        <authorList>
            <person name="Peeters Charlotte."/>
        </authorList>
    </citation>
    <scope>NUCLEOTIDE SEQUENCE</scope>
    <source>
        <strain evidence="3">LMG 22936</strain>
    </source>
</reference>
<feature type="domain" description="TadE-like" evidence="2">
    <location>
        <begin position="31"/>
        <end position="69"/>
    </location>
</feature>
<dbReference type="STRING" id="326475.AWB66_04125"/>
<feature type="transmembrane region" description="Helical" evidence="1">
    <location>
        <begin position="33"/>
        <end position="58"/>
    </location>
</feature>
<evidence type="ECO:0000259" key="2">
    <source>
        <dbReference type="Pfam" id="PF07811"/>
    </source>
</evidence>
<comment type="caution">
    <text evidence="3">The sequence shown here is derived from an EMBL/GenBank/DDBJ whole genome shotgun (WGS) entry which is preliminary data.</text>
</comment>
<gene>
    <name evidence="3" type="ORF">AWB66_04125</name>
</gene>
<sequence>MKRTPDAKLGRRGRPPGAGGALERLWRSERGSVTIEFVVIVPLMLLVLLGFTELYLYMRTVSIVEHTAFTLADSIGQMQQVIDDNTTSNSNNLGSIWNAAAVLAMPNALQAKGGVIVTSVCDQSTACTTPILPPSQTWGAGTAQIAWQRKAPWTASGMTSFVTKTSVLPKTWPFRSGDSAVVVEVFYSYTPFAMTAPFWTNAPGKQTIYQRVYVRQRDGQPLLLKAAS</sequence>
<dbReference type="AlphaFoldDB" id="A0A158JE51"/>
<keyword evidence="1" id="KW-0472">Membrane</keyword>
<proteinExistence type="predicted"/>
<dbReference type="Proteomes" id="UP000054717">
    <property type="component" value="Unassembled WGS sequence"/>
</dbReference>
<protein>
    <submittedName>
        <fullName evidence="3">TadE-like protein</fullName>
    </submittedName>
</protein>
<keyword evidence="4" id="KW-1185">Reference proteome</keyword>
<keyword evidence="1" id="KW-1133">Transmembrane helix</keyword>
<evidence type="ECO:0000313" key="4">
    <source>
        <dbReference type="Proteomes" id="UP000054717"/>
    </source>
</evidence>
<dbReference type="EMBL" id="FCNZ02000016">
    <property type="protein sequence ID" value="SAL66661.1"/>
    <property type="molecule type" value="Genomic_DNA"/>
</dbReference>
<evidence type="ECO:0000256" key="1">
    <source>
        <dbReference type="SAM" id="Phobius"/>
    </source>
</evidence>
<accession>A0A158JE51</accession>
<dbReference type="InterPro" id="IPR012495">
    <property type="entry name" value="TadE-like_dom"/>
</dbReference>
<keyword evidence="1" id="KW-0812">Transmembrane</keyword>
<evidence type="ECO:0000313" key="3">
    <source>
        <dbReference type="EMBL" id="SAL66661.1"/>
    </source>
</evidence>